<feature type="region of interest" description="Disordered" evidence="1">
    <location>
        <begin position="1"/>
        <end position="32"/>
    </location>
</feature>
<evidence type="ECO:0000313" key="2">
    <source>
        <dbReference type="EMBL" id="OQW99341.1"/>
    </source>
</evidence>
<feature type="compositionally biased region" description="Polar residues" evidence="1">
    <location>
        <begin position="23"/>
        <end position="32"/>
    </location>
</feature>
<evidence type="ECO:0000256" key="1">
    <source>
        <dbReference type="SAM" id="MobiDB-lite"/>
    </source>
</evidence>
<sequence>MGNHQHPQSGGGGKVTPPKRKNPTSGQTGRASTYQRFIETHFNISPEWFQHVNGVKVVIVRRIRSTPTTKPCYDRAQHWRGWLYRAGVL</sequence>
<dbReference type="AlphaFoldDB" id="A0A1Y1Q897"/>
<protein>
    <submittedName>
        <fullName evidence="2">Uncharacterized protein</fullName>
    </submittedName>
</protein>
<name>A0A1Y1Q897_9GAMM</name>
<evidence type="ECO:0000313" key="3">
    <source>
        <dbReference type="Proteomes" id="UP000192491"/>
    </source>
</evidence>
<accession>A0A1Y1Q897</accession>
<dbReference type="Proteomes" id="UP000192491">
    <property type="component" value="Unassembled WGS sequence"/>
</dbReference>
<comment type="caution">
    <text evidence="2">The sequence shown here is derived from an EMBL/GenBank/DDBJ whole genome shotgun (WGS) entry which is preliminary data.</text>
</comment>
<dbReference type="EMBL" id="MTEJ01000701">
    <property type="protein sequence ID" value="OQW99341.1"/>
    <property type="molecule type" value="Genomic_DNA"/>
</dbReference>
<gene>
    <name evidence="2" type="ORF">BWK73_50630</name>
</gene>
<organism evidence="2 3">
    <name type="scientific">Thiothrix lacustris</name>
    <dbReference type="NCBI Taxonomy" id="525917"/>
    <lineage>
        <taxon>Bacteria</taxon>
        <taxon>Pseudomonadati</taxon>
        <taxon>Pseudomonadota</taxon>
        <taxon>Gammaproteobacteria</taxon>
        <taxon>Thiotrichales</taxon>
        <taxon>Thiotrichaceae</taxon>
        <taxon>Thiothrix</taxon>
    </lineage>
</organism>
<proteinExistence type="predicted"/>
<reference evidence="2 3" key="1">
    <citation type="submission" date="2017-01" db="EMBL/GenBank/DDBJ databases">
        <title>Novel large sulfur bacteria in the metagenomes of groundwater-fed chemosynthetic microbial mats in the Lake Huron basin.</title>
        <authorList>
            <person name="Sharrar A.M."/>
            <person name="Flood B.E."/>
            <person name="Bailey J.V."/>
            <person name="Jones D.S."/>
            <person name="Biddanda B."/>
            <person name="Ruberg S.A."/>
            <person name="Marcus D.N."/>
            <person name="Dick G.J."/>
        </authorList>
    </citation>
    <scope>NUCLEOTIDE SEQUENCE [LARGE SCALE GENOMIC DNA]</scope>
    <source>
        <strain evidence="2">A8</strain>
    </source>
</reference>